<name>A0AAD7H6C6_9AGAR</name>
<proteinExistence type="predicted"/>
<gene>
    <name evidence="1" type="ORF">B0H16DRAFT_1743587</name>
</gene>
<dbReference type="Proteomes" id="UP001215598">
    <property type="component" value="Unassembled WGS sequence"/>
</dbReference>
<dbReference type="EMBL" id="JARKIB010000350">
    <property type="protein sequence ID" value="KAJ7713141.1"/>
    <property type="molecule type" value="Genomic_DNA"/>
</dbReference>
<organism evidence="1 2">
    <name type="scientific">Mycena metata</name>
    <dbReference type="NCBI Taxonomy" id="1033252"/>
    <lineage>
        <taxon>Eukaryota</taxon>
        <taxon>Fungi</taxon>
        <taxon>Dikarya</taxon>
        <taxon>Basidiomycota</taxon>
        <taxon>Agaricomycotina</taxon>
        <taxon>Agaricomycetes</taxon>
        <taxon>Agaricomycetidae</taxon>
        <taxon>Agaricales</taxon>
        <taxon>Marasmiineae</taxon>
        <taxon>Mycenaceae</taxon>
        <taxon>Mycena</taxon>
    </lineage>
</organism>
<sequence length="420" mass="47347">MEGFTVPTGGLSGFLHDNLRFKVFLVSIAVFDDRWATRARDTLRAQELHEIRVCVRIIIDHVYYAARLRQNELRSSFSRHNTPTQATWMFYIISVLLRIVGFDRDDDPHIHGVSIFALASAQVDFFIKECAETVSIFRHSKDPVFLDYEDYDPRRTVETIFPSRRAPHQYKKVRVDNNPVIDFDLTPNKLYWTDAQRVVEATLMALSRVDGPIIVETGEDGSVVGVQKESVEGLLADMGNLEKRIPETLALLSSRKHASSLLSIASPVAERSLRLEPGCDIMGDIMEFVIRPSVYLLDCALRPRQPALSAMARAYDARFHLLENGGAFLTEDQVIHGVSPADAPFLGFRGGCLHCLETLREMRVIYYPESVARRSPSAVALNLNRAVILGRGWNLIEPLDDFPAYLAPNTDEIIMGIESE</sequence>
<keyword evidence="2" id="KW-1185">Reference proteome</keyword>
<dbReference type="AlphaFoldDB" id="A0AAD7H6C6"/>
<accession>A0AAD7H6C6</accession>
<reference evidence="1" key="1">
    <citation type="submission" date="2023-03" db="EMBL/GenBank/DDBJ databases">
        <title>Massive genome expansion in bonnet fungi (Mycena s.s.) driven by repeated elements and novel gene families across ecological guilds.</title>
        <authorList>
            <consortium name="Lawrence Berkeley National Laboratory"/>
            <person name="Harder C.B."/>
            <person name="Miyauchi S."/>
            <person name="Viragh M."/>
            <person name="Kuo A."/>
            <person name="Thoen E."/>
            <person name="Andreopoulos B."/>
            <person name="Lu D."/>
            <person name="Skrede I."/>
            <person name="Drula E."/>
            <person name="Henrissat B."/>
            <person name="Morin E."/>
            <person name="Kohler A."/>
            <person name="Barry K."/>
            <person name="LaButti K."/>
            <person name="Morin E."/>
            <person name="Salamov A."/>
            <person name="Lipzen A."/>
            <person name="Mereny Z."/>
            <person name="Hegedus B."/>
            <person name="Baldrian P."/>
            <person name="Stursova M."/>
            <person name="Weitz H."/>
            <person name="Taylor A."/>
            <person name="Grigoriev I.V."/>
            <person name="Nagy L.G."/>
            <person name="Martin F."/>
            <person name="Kauserud H."/>
        </authorList>
    </citation>
    <scope>NUCLEOTIDE SEQUENCE</scope>
    <source>
        <strain evidence="1">CBHHK182m</strain>
    </source>
</reference>
<protein>
    <submittedName>
        <fullName evidence="1">Uncharacterized protein</fullName>
    </submittedName>
</protein>
<evidence type="ECO:0000313" key="1">
    <source>
        <dbReference type="EMBL" id="KAJ7713141.1"/>
    </source>
</evidence>
<comment type="caution">
    <text evidence="1">The sequence shown here is derived from an EMBL/GenBank/DDBJ whole genome shotgun (WGS) entry which is preliminary data.</text>
</comment>
<evidence type="ECO:0000313" key="2">
    <source>
        <dbReference type="Proteomes" id="UP001215598"/>
    </source>
</evidence>